<feature type="transmembrane region" description="Helical" evidence="7">
    <location>
        <begin position="107"/>
        <end position="127"/>
    </location>
</feature>
<dbReference type="InterPro" id="IPR000620">
    <property type="entry name" value="EamA_dom"/>
</dbReference>
<evidence type="ECO:0000256" key="2">
    <source>
        <dbReference type="ARBA" id="ARBA00007362"/>
    </source>
</evidence>
<feature type="transmembrane region" description="Helical" evidence="7">
    <location>
        <begin position="77"/>
        <end position="95"/>
    </location>
</feature>
<organism evidence="9 10">
    <name type="scientific">Secundilactobacillus similis DSM 23365 = JCM 2765</name>
    <dbReference type="NCBI Taxonomy" id="1423804"/>
    <lineage>
        <taxon>Bacteria</taxon>
        <taxon>Bacillati</taxon>
        <taxon>Bacillota</taxon>
        <taxon>Bacilli</taxon>
        <taxon>Lactobacillales</taxon>
        <taxon>Lactobacillaceae</taxon>
        <taxon>Secundilactobacillus</taxon>
    </lineage>
</organism>
<evidence type="ECO:0000259" key="8">
    <source>
        <dbReference type="Pfam" id="PF00892"/>
    </source>
</evidence>
<evidence type="ECO:0000313" key="9">
    <source>
        <dbReference type="EMBL" id="KRN24954.1"/>
    </source>
</evidence>
<feature type="transmembrane region" description="Helical" evidence="7">
    <location>
        <begin position="256"/>
        <end position="275"/>
    </location>
</feature>
<comment type="caution">
    <text evidence="9">The sequence shown here is derived from an EMBL/GenBank/DDBJ whole genome shotgun (WGS) entry which is preliminary data.</text>
</comment>
<comment type="subcellular location">
    <subcellularLocation>
        <location evidence="1">Cell membrane</location>
        <topology evidence="1">Multi-pass membrane protein</topology>
    </subcellularLocation>
</comment>
<evidence type="ECO:0000256" key="3">
    <source>
        <dbReference type="ARBA" id="ARBA00022475"/>
    </source>
</evidence>
<evidence type="ECO:0000256" key="4">
    <source>
        <dbReference type="ARBA" id="ARBA00022692"/>
    </source>
</evidence>
<feature type="transmembrane region" description="Helical" evidence="7">
    <location>
        <begin position="46"/>
        <end position="65"/>
    </location>
</feature>
<proteinExistence type="inferred from homology"/>
<keyword evidence="10" id="KW-1185">Reference proteome</keyword>
<dbReference type="InterPro" id="IPR050638">
    <property type="entry name" value="AA-Vitamin_Transporters"/>
</dbReference>
<dbReference type="Proteomes" id="UP000051442">
    <property type="component" value="Unassembled WGS sequence"/>
</dbReference>
<feature type="domain" description="EamA" evidence="8">
    <location>
        <begin position="17"/>
        <end position="149"/>
    </location>
</feature>
<keyword evidence="3" id="KW-1003">Cell membrane</keyword>
<feature type="transmembrane region" description="Helical" evidence="7">
    <location>
        <begin position="161"/>
        <end position="180"/>
    </location>
</feature>
<keyword evidence="5 7" id="KW-1133">Transmembrane helix</keyword>
<accession>A0A0R2FJP4</accession>
<keyword evidence="6 7" id="KW-0472">Membrane</keyword>
<sequence length="301" mass="32327">MSQNLKSASQSAHDKLKGSLYLTIAASIWGGMFVVVKIVVPSVPPMILVWSRYLIAIIALVLFCLQQKVDWHIAKRDWPLLIGIGLIGQLASIVFQETGTMLANAQIGSIVTATTPAFMTLFAAWLLREKLSWQQLLAVTSATTGVVLAGGGFHVKPQQLLGVGSLTIAALTWALMSVLLKKVPARYPALQVTTVGTAVALIGLTPMIFIGYPHFNWAVLTTPKVGAGILYLGIISTAVAFVLWNKGLQYLRASQSGLFFFFQPLVGSLLGWLVLGEALHVSFVVGCLLIFAGVGLTLREP</sequence>
<dbReference type="PATRIC" id="fig|1423804.4.peg.459"/>
<dbReference type="SUPFAM" id="SSF103481">
    <property type="entry name" value="Multidrug resistance efflux transporter EmrE"/>
    <property type="match status" value="2"/>
</dbReference>
<evidence type="ECO:0000256" key="1">
    <source>
        <dbReference type="ARBA" id="ARBA00004651"/>
    </source>
</evidence>
<comment type="similarity">
    <text evidence="2">Belongs to the EamA transporter family.</text>
</comment>
<feature type="transmembrane region" description="Helical" evidence="7">
    <location>
        <begin position="136"/>
        <end position="155"/>
    </location>
</feature>
<evidence type="ECO:0000256" key="7">
    <source>
        <dbReference type="SAM" id="Phobius"/>
    </source>
</evidence>
<evidence type="ECO:0000256" key="6">
    <source>
        <dbReference type="ARBA" id="ARBA00023136"/>
    </source>
</evidence>
<feature type="transmembrane region" description="Helical" evidence="7">
    <location>
        <begin position="281"/>
        <end position="298"/>
    </location>
</feature>
<dbReference type="AlphaFoldDB" id="A0A0R2FJP4"/>
<protein>
    <recommendedName>
        <fullName evidence="8">EamA domain-containing protein</fullName>
    </recommendedName>
</protein>
<dbReference type="InterPro" id="IPR037185">
    <property type="entry name" value="EmrE-like"/>
</dbReference>
<dbReference type="GO" id="GO:0005886">
    <property type="term" value="C:plasma membrane"/>
    <property type="evidence" value="ECO:0007669"/>
    <property type="project" value="UniProtKB-SubCell"/>
</dbReference>
<feature type="transmembrane region" description="Helical" evidence="7">
    <location>
        <begin position="192"/>
        <end position="213"/>
    </location>
</feature>
<dbReference type="EMBL" id="AYZM01000079">
    <property type="protein sequence ID" value="KRN24954.1"/>
    <property type="molecule type" value="Genomic_DNA"/>
</dbReference>
<keyword evidence="4 7" id="KW-0812">Transmembrane</keyword>
<feature type="domain" description="EamA" evidence="8">
    <location>
        <begin position="162"/>
        <end position="298"/>
    </location>
</feature>
<dbReference type="STRING" id="1423804.FD14_GL000422"/>
<dbReference type="PANTHER" id="PTHR32322:SF18">
    <property type="entry name" value="S-ADENOSYLMETHIONINE_S-ADENOSYLHOMOCYSTEINE TRANSPORTER"/>
    <property type="match status" value="1"/>
</dbReference>
<name>A0A0R2FJP4_9LACO</name>
<evidence type="ECO:0000256" key="5">
    <source>
        <dbReference type="ARBA" id="ARBA00022989"/>
    </source>
</evidence>
<dbReference type="Pfam" id="PF00892">
    <property type="entry name" value="EamA"/>
    <property type="match status" value="2"/>
</dbReference>
<gene>
    <name evidence="9" type="ORF">FD14_GL000422</name>
</gene>
<dbReference type="PANTHER" id="PTHR32322">
    <property type="entry name" value="INNER MEMBRANE TRANSPORTER"/>
    <property type="match status" value="1"/>
</dbReference>
<evidence type="ECO:0000313" key="10">
    <source>
        <dbReference type="Proteomes" id="UP000051442"/>
    </source>
</evidence>
<feature type="transmembrane region" description="Helical" evidence="7">
    <location>
        <begin position="225"/>
        <end position="244"/>
    </location>
</feature>
<dbReference type="OrthoDB" id="34284at2"/>
<dbReference type="RefSeq" id="WP_054732347.1">
    <property type="nucleotide sequence ID" value="NZ_AYZM01000079.1"/>
</dbReference>
<feature type="transmembrane region" description="Helical" evidence="7">
    <location>
        <begin position="20"/>
        <end position="40"/>
    </location>
</feature>
<reference evidence="9 10" key="1">
    <citation type="journal article" date="2015" name="Genome Announc.">
        <title>Expanding the biotechnology potential of lactobacilli through comparative genomics of 213 strains and associated genera.</title>
        <authorList>
            <person name="Sun Z."/>
            <person name="Harris H.M."/>
            <person name="McCann A."/>
            <person name="Guo C."/>
            <person name="Argimon S."/>
            <person name="Zhang W."/>
            <person name="Yang X."/>
            <person name="Jeffery I.B."/>
            <person name="Cooney J.C."/>
            <person name="Kagawa T.F."/>
            <person name="Liu W."/>
            <person name="Song Y."/>
            <person name="Salvetti E."/>
            <person name="Wrobel A."/>
            <person name="Rasinkangas P."/>
            <person name="Parkhill J."/>
            <person name="Rea M.C."/>
            <person name="O'Sullivan O."/>
            <person name="Ritari J."/>
            <person name="Douillard F.P."/>
            <person name="Paul Ross R."/>
            <person name="Yang R."/>
            <person name="Briner A.E."/>
            <person name="Felis G.E."/>
            <person name="de Vos W.M."/>
            <person name="Barrangou R."/>
            <person name="Klaenhammer T.R."/>
            <person name="Caufield P.W."/>
            <person name="Cui Y."/>
            <person name="Zhang H."/>
            <person name="O'Toole P.W."/>
        </authorList>
    </citation>
    <scope>NUCLEOTIDE SEQUENCE [LARGE SCALE GENOMIC DNA]</scope>
    <source>
        <strain evidence="9 10">DSM 23365</strain>
    </source>
</reference>